<dbReference type="OrthoDB" id="408954at2759"/>
<dbReference type="PANTHER" id="PTHR11863">
    <property type="entry name" value="STEROL DESATURASE"/>
    <property type="match status" value="1"/>
</dbReference>
<keyword evidence="8" id="KW-1185">Reference proteome</keyword>
<evidence type="ECO:0000256" key="2">
    <source>
        <dbReference type="ARBA" id="ARBA00022692"/>
    </source>
</evidence>
<evidence type="ECO:0000313" key="8">
    <source>
        <dbReference type="Proteomes" id="UP001153620"/>
    </source>
</evidence>
<comment type="subcellular location">
    <subcellularLocation>
        <location evidence="1">Membrane</location>
    </subcellularLocation>
</comment>
<sequence>MQKLFRTVPIYFWFFTIWSISKVIQFIFNEEQTVWELIWKKSTGFCDNDEFKLFVYGILFASSIASVSVVSIYSYFDFSQKPAFIRKYKVNPHTNEPPDFRQFMKALMYSSITGITFLVPNLIFTYYGLQWRGMPALYPLPDIFTVLISCFMNDHIVDIGTYIAHRTLHHKLLYKHIHKKHHEYKSTIAVAVIYSHPIEHIFSHLLPLAFGMIIIRCHIATAWISIMAFMISSTINHSGYHLPFLNSPEYHDFHHVKFDSNYSGFGLMDWIFGTDKLYKNSIHRQRDRLLVSLKSAHELYPKEKNEKNGKML</sequence>
<feature type="transmembrane region" description="Helical" evidence="5">
    <location>
        <begin position="106"/>
        <end position="128"/>
    </location>
</feature>
<evidence type="ECO:0000313" key="7">
    <source>
        <dbReference type="EMBL" id="CAG9809405.1"/>
    </source>
</evidence>
<dbReference type="EMBL" id="OU895879">
    <property type="protein sequence ID" value="CAG9809405.1"/>
    <property type="molecule type" value="Genomic_DNA"/>
</dbReference>
<accession>A0A9N9S3X2</accession>
<feature type="transmembrane region" description="Helical" evidence="5">
    <location>
        <begin position="208"/>
        <end position="231"/>
    </location>
</feature>
<dbReference type="AlphaFoldDB" id="A0A9N9S3X2"/>
<feature type="transmembrane region" description="Helical" evidence="5">
    <location>
        <begin position="7"/>
        <end position="28"/>
    </location>
</feature>
<dbReference type="Pfam" id="PF04116">
    <property type="entry name" value="FA_hydroxylase"/>
    <property type="match status" value="1"/>
</dbReference>
<evidence type="ECO:0000256" key="1">
    <source>
        <dbReference type="ARBA" id="ARBA00004370"/>
    </source>
</evidence>
<evidence type="ECO:0000256" key="3">
    <source>
        <dbReference type="ARBA" id="ARBA00022989"/>
    </source>
</evidence>
<dbReference type="InterPro" id="IPR050307">
    <property type="entry name" value="Sterol_Desaturase_Related"/>
</dbReference>
<dbReference type="InterPro" id="IPR006694">
    <property type="entry name" value="Fatty_acid_hydroxylase"/>
</dbReference>
<dbReference type="GO" id="GO:0016491">
    <property type="term" value="F:oxidoreductase activity"/>
    <property type="evidence" value="ECO:0007669"/>
    <property type="project" value="InterPro"/>
</dbReference>
<evidence type="ECO:0000256" key="4">
    <source>
        <dbReference type="ARBA" id="ARBA00023136"/>
    </source>
</evidence>
<protein>
    <recommendedName>
        <fullName evidence="6">Fatty acid hydroxylase domain-containing protein</fullName>
    </recommendedName>
</protein>
<organism evidence="7 8">
    <name type="scientific">Chironomus riparius</name>
    <dbReference type="NCBI Taxonomy" id="315576"/>
    <lineage>
        <taxon>Eukaryota</taxon>
        <taxon>Metazoa</taxon>
        <taxon>Ecdysozoa</taxon>
        <taxon>Arthropoda</taxon>
        <taxon>Hexapoda</taxon>
        <taxon>Insecta</taxon>
        <taxon>Pterygota</taxon>
        <taxon>Neoptera</taxon>
        <taxon>Endopterygota</taxon>
        <taxon>Diptera</taxon>
        <taxon>Nematocera</taxon>
        <taxon>Chironomoidea</taxon>
        <taxon>Chironomidae</taxon>
        <taxon>Chironominae</taxon>
        <taxon>Chironomus</taxon>
    </lineage>
</organism>
<reference evidence="7" key="2">
    <citation type="submission" date="2022-10" db="EMBL/GenBank/DDBJ databases">
        <authorList>
            <consortium name="ENA_rothamsted_submissions"/>
            <consortium name="culmorum"/>
            <person name="King R."/>
        </authorList>
    </citation>
    <scope>NUCLEOTIDE SEQUENCE</scope>
</reference>
<keyword evidence="4 5" id="KW-0472">Membrane</keyword>
<dbReference type="GO" id="GO:0016020">
    <property type="term" value="C:membrane"/>
    <property type="evidence" value="ECO:0007669"/>
    <property type="project" value="UniProtKB-SubCell"/>
</dbReference>
<dbReference type="Proteomes" id="UP001153620">
    <property type="component" value="Chromosome 3"/>
</dbReference>
<dbReference type="GO" id="GO:0005506">
    <property type="term" value="F:iron ion binding"/>
    <property type="evidence" value="ECO:0007669"/>
    <property type="project" value="InterPro"/>
</dbReference>
<name>A0A9N9S3X2_9DIPT</name>
<proteinExistence type="predicted"/>
<feature type="transmembrane region" description="Helical" evidence="5">
    <location>
        <begin position="53"/>
        <end position="76"/>
    </location>
</feature>
<gene>
    <name evidence="7" type="ORF">CHIRRI_LOCUS12231</name>
</gene>
<keyword evidence="3 5" id="KW-1133">Transmembrane helix</keyword>
<feature type="domain" description="Fatty acid hydroxylase" evidence="6">
    <location>
        <begin position="156"/>
        <end position="274"/>
    </location>
</feature>
<dbReference type="GO" id="GO:0008610">
    <property type="term" value="P:lipid biosynthetic process"/>
    <property type="evidence" value="ECO:0007669"/>
    <property type="project" value="InterPro"/>
</dbReference>
<evidence type="ECO:0000259" key="6">
    <source>
        <dbReference type="Pfam" id="PF04116"/>
    </source>
</evidence>
<reference evidence="7" key="1">
    <citation type="submission" date="2022-01" db="EMBL/GenBank/DDBJ databases">
        <authorList>
            <person name="King R."/>
        </authorList>
    </citation>
    <scope>NUCLEOTIDE SEQUENCE</scope>
</reference>
<evidence type="ECO:0000256" key="5">
    <source>
        <dbReference type="SAM" id="Phobius"/>
    </source>
</evidence>
<keyword evidence="2 5" id="KW-0812">Transmembrane</keyword>